<dbReference type="RefSeq" id="WP_136454102.1">
    <property type="nucleotide sequence ID" value="NZ_SSWH01000006.1"/>
</dbReference>
<dbReference type="PANTHER" id="PTHR33744">
    <property type="entry name" value="CARBOHYDRATE DIACID REGULATOR"/>
    <property type="match status" value="1"/>
</dbReference>
<evidence type="ECO:0000313" key="6">
    <source>
        <dbReference type="Proteomes" id="UP000305233"/>
    </source>
</evidence>
<dbReference type="Proteomes" id="UP000305233">
    <property type="component" value="Unassembled WGS sequence"/>
</dbReference>
<evidence type="ECO:0000256" key="1">
    <source>
        <dbReference type="ARBA" id="ARBA00006754"/>
    </source>
</evidence>
<dbReference type="Pfam" id="PF13556">
    <property type="entry name" value="HTH_30"/>
    <property type="match status" value="1"/>
</dbReference>
<protein>
    <submittedName>
        <fullName evidence="5">PucR family transcriptional regulator</fullName>
    </submittedName>
</protein>
<dbReference type="Pfam" id="PF07905">
    <property type="entry name" value="PucR"/>
    <property type="match status" value="1"/>
</dbReference>
<reference evidence="5 6" key="1">
    <citation type="submission" date="2019-04" db="EMBL/GenBank/DDBJ databases">
        <authorList>
            <person name="Liu Q."/>
            <person name="Xin Y.-H."/>
        </authorList>
    </citation>
    <scope>NUCLEOTIDE SEQUENCE [LARGE SCALE GENOMIC DNA]</scope>
    <source>
        <strain evidence="5 6">AM23</strain>
    </source>
</reference>
<evidence type="ECO:0000259" key="2">
    <source>
        <dbReference type="Pfam" id="PF07905"/>
    </source>
</evidence>
<dbReference type="OrthoDB" id="8450798at2"/>
<gene>
    <name evidence="5" type="ORF">E8P82_08715</name>
</gene>
<keyword evidence="6" id="KW-1185">Reference proteome</keyword>
<feature type="domain" description="CdaR GGDEF-like" evidence="4">
    <location>
        <begin position="272"/>
        <end position="375"/>
    </location>
</feature>
<evidence type="ECO:0000259" key="4">
    <source>
        <dbReference type="Pfam" id="PF17853"/>
    </source>
</evidence>
<comment type="caution">
    <text evidence="5">The sequence shown here is derived from an EMBL/GenBank/DDBJ whole genome shotgun (WGS) entry which is preliminary data.</text>
</comment>
<dbReference type="InterPro" id="IPR025736">
    <property type="entry name" value="PucR_C-HTH_dom"/>
</dbReference>
<sequence length="489" mass="51730">MALTLLDLLSDPVLALVPEGRSPASMLPVQWVAVTELEDPRPFLTGAEVVLTTGVRLRTVSTQRSFVRSTHAAGALAIGFGIGFAHERTPPALLAEADAVGLPVFRVPYDVPFIAIGKKVSDSLSADHYAGLEDLLEGHAVLASALLGAGGLGALLDRLARMLGTDVALFQYGARIAGAGTAPRELPATGDTAVGDRLTPGTRWHRVPIATGLKDRCTLAIGEPYAHSGVVDYAQSLISVELTNQARNRKGARRALGQLLEDVVRGTLAGPDGAARLASSGIDATQRHSVLIIDVAANHRRTLGTLPLPDGWSEARSGMVDDRLVLVLPTSGTPDPARLTGYLDGAGLTSRIGVGGAYTHPNGLRWSYFEAREALLRGQSLNRADRLSLTSLLMSSADVPLADLAAETLGPLEAFDDTHGAGLTMTLQRYLELDGSVAAVAAELDVHRNTVRYRLQQVIALCGYDPSVTADRVHLYLALRVRALEKGNL</sequence>
<proteinExistence type="inferred from homology"/>
<dbReference type="InterPro" id="IPR051448">
    <property type="entry name" value="CdaR-like_regulators"/>
</dbReference>
<dbReference type="InterPro" id="IPR042070">
    <property type="entry name" value="PucR_C-HTH_sf"/>
</dbReference>
<feature type="domain" description="PucR C-terminal helix-turn-helix" evidence="3">
    <location>
        <begin position="423"/>
        <end position="481"/>
    </location>
</feature>
<organism evidence="5 6">
    <name type="scientific">Arthrobacter echini</name>
    <dbReference type="NCBI Taxonomy" id="1529066"/>
    <lineage>
        <taxon>Bacteria</taxon>
        <taxon>Bacillati</taxon>
        <taxon>Actinomycetota</taxon>
        <taxon>Actinomycetes</taxon>
        <taxon>Micrococcales</taxon>
        <taxon>Micrococcaceae</taxon>
        <taxon>Arthrobacter</taxon>
    </lineage>
</organism>
<dbReference type="AlphaFoldDB" id="A0A4S5E4V2"/>
<dbReference type="InterPro" id="IPR041522">
    <property type="entry name" value="CdaR_GGDEF"/>
</dbReference>
<dbReference type="EMBL" id="SSWH01000006">
    <property type="protein sequence ID" value="THJ66525.1"/>
    <property type="molecule type" value="Genomic_DNA"/>
</dbReference>
<evidence type="ECO:0000313" key="5">
    <source>
        <dbReference type="EMBL" id="THJ66525.1"/>
    </source>
</evidence>
<comment type="similarity">
    <text evidence="1">Belongs to the CdaR family.</text>
</comment>
<accession>A0A4S5E4V2</accession>
<dbReference type="Gene3D" id="1.10.10.2840">
    <property type="entry name" value="PucR C-terminal helix-turn-helix domain"/>
    <property type="match status" value="1"/>
</dbReference>
<dbReference type="InterPro" id="IPR012914">
    <property type="entry name" value="PucR_dom"/>
</dbReference>
<feature type="domain" description="Purine catabolism PurC-like" evidence="2">
    <location>
        <begin position="27"/>
        <end position="123"/>
    </location>
</feature>
<evidence type="ECO:0000259" key="3">
    <source>
        <dbReference type="Pfam" id="PF13556"/>
    </source>
</evidence>
<dbReference type="Pfam" id="PF17853">
    <property type="entry name" value="GGDEF_2"/>
    <property type="match status" value="1"/>
</dbReference>
<name>A0A4S5E4V2_9MICC</name>